<dbReference type="AlphaFoldDB" id="A0AAD2FIL4"/>
<sequence>MLLNRKSLLSKATFALTSLLTSTTFQSSSCSSTASAAPTPQSANAAAAAVVVANGAVDQDPLLLRVARGEAIADDSSPPPVWMMRQAGRHMKAYRDLVHDYPTFRQRSEIPRVALEISLQPFKAYNVDGIILFSDILTPLPQMGIQFKIGESGTIEIETPLLDCESVFQSGKLKRCPDYDDCVAGTVLQHIQQHLKDTNKTATVLGFIGLPYTLATYLVEGKTAASSGFAKMTQLVRERDLPKVQWLHDMLTLLADNLADYACFQIESGAQVIQVFDSWAGHLNHKEYQRFALPYQQRVIARIHKRYPDTPIIIYMAPAKYSKNGQRLKLLAQSGANVVSVDHTVSLKKAIKILRKYPNVKAVQGNLDPKLLRDASLEDIRKATQKLIAQAKAMKMPHIVNLGHGILPDTPEEKAAAFVQAVHSYPPPL</sequence>
<dbReference type="GO" id="GO:0006779">
    <property type="term" value="P:porphyrin-containing compound biosynthetic process"/>
    <property type="evidence" value="ECO:0007669"/>
    <property type="project" value="InterPro"/>
</dbReference>
<dbReference type="PANTHER" id="PTHR21091:SF169">
    <property type="entry name" value="UROPORPHYRINOGEN DECARBOXYLASE"/>
    <property type="match status" value="1"/>
</dbReference>
<name>A0AAD2FIL4_9STRA</name>
<feature type="domain" description="Uroporphyrinogen decarboxylase (URO-D)" evidence="1">
    <location>
        <begin position="80"/>
        <end position="89"/>
    </location>
</feature>
<dbReference type="PROSITE" id="PS00906">
    <property type="entry name" value="UROD_1"/>
    <property type="match status" value="1"/>
</dbReference>
<evidence type="ECO:0000313" key="3">
    <source>
        <dbReference type="Proteomes" id="UP001295423"/>
    </source>
</evidence>
<evidence type="ECO:0000259" key="1">
    <source>
        <dbReference type="PROSITE" id="PS00906"/>
    </source>
</evidence>
<dbReference type="EMBL" id="CAKOGP040000335">
    <property type="protein sequence ID" value="CAJ1934546.1"/>
    <property type="molecule type" value="Genomic_DNA"/>
</dbReference>
<dbReference type="InterPro" id="IPR000257">
    <property type="entry name" value="Uroporphyrinogen_deCOase"/>
</dbReference>
<accession>A0AAD2FIL4</accession>
<dbReference type="PANTHER" id="PTHR21091">
    <property type="entry name" value="METHYLTETRAHYDROFOLATE:HOMOCYSTEINE METHYLTRANSFERASE RELATED"/>
    <property type="match status" value="1"/>
</dbReference>
<dbReference type="GO" id="GO:0004853">
    <property type="term" value="F:uroporphyrinogen decarboxylase activity"/>
    <property type="evidence" value="ECO:0007669"/>
    <property type="project" value="InterPro"/>
</dbReference>
<gene>
    <name evidence="2" type="ORF">CYCCA115_LOCUS3886</name>
</gene>
<evidence type="ECO:0000313" key="2">
    <source>
        <dbReference type="EMBL" id="CAJ1934546.1"/>
    </source>
</evidence>
<dbReference type="Gene3D" id="3.20.20.210">
    <property type="match status" value="1"/>
</dbReference>
<dbReference type="SUPFAM" id="SSF51726">
    <property type="entry name" value="UROD/MetE-like"/>
    <property type="match status" value="1"/>
</dbReference>
<dbReference type="Pfam" id="PF01208">
    <property type="entry name" value="URO-D"/>
    <property type="match status" value="1"/>
</dbReference>
<protein>
    <recommendedName>
        <fullName evidence="1">Uroporphyrinogen decarboxylase (URO-D) domain-containing protein</fullName>
    </recommendedName>
</protein>
<dbReference type="InterPro" id="IPR038071">
    <property type="entry name" value="UROD/MetE-like_sf"/>
</dbReference>
<comment type="caution">
    <text evidence="2">The sequence shown here is derived from an EMBL/GenBank/DDBJ whole genome shotgun (WGS) entry which is preliminary data.</text>
</comment>
<keyword evidence="3" id="KW-1185">Reference proteome</keyword>
<dbReference type="Proteomes" id="UP001295423">
    <property type="component" value="Unassembled WGS sequence"/>
</dbReference>
<reference evidence="2" key="1">
    <citation type="submission" date="2023-08" db="EMBL/GenBank/DDBJ databases">
        <authorList>
            <person name="Audoor S."/>
            <person name="Bilcke G."/>
        </authorList>
    </citation>
    <scope>NUCLEOTIDE SEQUENCE</scope>
</reference>
<proteinExistence type="predicted"/>
<organism evidence="2 3">
    <name type="scientific">Cylindrotheca closterium</name>
    <dbReference type="NCBI Taxonomy" id="2856"/>
    <lineage>
        <taxon>Eukaryota</taxon>
        <taxon>Sar</taxon>
        <taxon>Stramenopiles</taxon>
        <taxon>Ochrophyta</taxon>
        <taxon>Bacillariophyta</taxon>
        <taxon>Bacillariophyceae</taxon>
        <taxon>Bacillariophycidae</taxon>
        <taxon>Bacillariales</taxon>
        <taxon>Bacillariaceae</taxon>
        <taxon>Cylindrotheca</taxon>
    </lineage>
</organism>